<name>A0A5J4L6G9_9ZZZZ</name>
<dbReference type="InterPro" id="IPR011335">
    <property type="entry name" value="Restrct_endonuc-II-like"/>
</dbReference>
<reference evidence="2" key="1">
    <citation type="submission" date="2019-10" db="EMBL/GenBank/DDBJ databases">
        <title>Metagenomic sequencing of thiosulfate-disproportionating enrichment culture.</title>
        <authorList>
            <person name="Umezawa K."/>
            <person name="Kojima H."/>
            <person name="Fukui M."/>
        </authorList>
    </citation>
    <scope>NUCLEOTIDE SEQUENCE</scope>
    <source>
        <strain evidence="2">45J</strain>
    </source>
</reference>
<dbReference type="SUPFAM" id="SSF52980">
    <property type="entry name" value="Restriction endonuclease-like"/>
    <property type="match status" value="1"/>
</dbReference>
<dbReference type="InterPro" id="IPR056339">
    <property type="entry name" value="CARF_Card1"/>
</dbReference>
<sequence length="506" mass="58257">MSHVQFGDYVMFCNSTGIQTVNLLPILQFQCKQAVIISTDHTEKGLQTQRLMNLLKKNNVSAEKIFIDTNEEKNLRDLTNKLIQQAKGYSNIIWNISGGQKIPAAALTTAFQKRITDGFIHDIVTYMEAKPPEIWYFGNDYKIHKLRTSVFMSLQDLLNLAGFETVDEDRLYPDPSEDVKAKIEIGKRAFEYFRDNELFREAFFNYMKPSELSVRSMVDIKELIKKKLNEVKPEINDLHVSKSGYEDMEQKITQIFSRLEKANNKEELKKIIAPLKLIQKPREIYDDYWNSIKKAVIDKVLRSIEQDEVKVINSPIDKQQAETLKKQINSIGGIVSYKEGLFFKKDISVFSHFKSNGILFEWMVAAAILEEVEKDNRLKDSISEIYHGVKTKNLNSNEKHDAEHDIIIVTKFGTLIIIELKTYEFSGDLVQAQEGLAYKKSGPYGTAIIIGPLLSSMIGKDSKGNKEYPHYIDGPIKSQEDTAKQNNTDYYYLDKLHDMLKKKLFI</sequence>
<accession>A0A5J4L6G9</accession>
<evidence type="ECO:0000259" key="1">
    <source>
        <dbReference type="Pfam" id="PF23400"/>
    </source>
</evidence>
<dbReference type="EMBL" id="BLAB01000001">
    <property type="protein sequence ID" value="GER94317.1"/>
    <property type="molecule type" value="Genomic_DNA"/>
</dbReference>
<comment type="caution">
    <text evidence="2">The sequence shown here is derived from an EMBL/GenBank/DDBJ whole genome shotgun (WGS) entry which is preliminary data.</text>
</comment>
<protein>
    <recommendedName>
        <fullName evidence="1">Card1 CARF domain-containing protein</fullName>
    </recommendedName>
</protein>
<dbReference type="Gene3D" id="3.40.50.10770">
    <property type="entry name" value="Hypothetical protein VC1899 like domain (Restriction endonuclease-like)"/>
    <property type="match status" value="1"/>
</dbReference>
<gene>
    <name evidence="2" type="ORF">A45J_2078</name>
</gene>
<dbReference type="Pfam" id="PF23400">
    <property type="entry name" value="CARF_Card1"/>
    <property type="match status" value="1"/>
</dbReference>
<proteinExistence type="predicted"/>
<organism evidence="2">
    <name type="scientific">hot springs metagenome</name>
    <dbReference type="NCBI Taxonomy" id="433727"/>
    <lineage>
        <taxon>unclassified sequences</taxon>
        <taxon>metagenomes</taxon>
        <taxon>ecological metagenomes</taxon>
    </lineage>
</organism>
<dbReference type="AlphaFoldDB" id="A0A5J4L6G9"/>
<evidence type="ECO:0000313" key="2">
    <source>
        <dbReference type="EMBL" id="GER94317.1"/>
    </source>
</evidence>
<feature type="domain" description="Card1 CARF" evidence="1">
    <location>
        <begin position="22"/>
        <end position="115"/>
    </location>
</feature>